<dbReference type="Gene3D" id="2.40.50.40">
    <property type="match status" value="1"/>
</dbReference>
<keyword evidence="6" id="KW-0395">Inflammatory response</keyword>
<dbReference type="AlphaFoldDB" id="A0A3B4E7C6"/>
<dbReference type="STRING" id="42514.ENSPNAP00000032517"/>
<dbReference type="Ensembl" id="ENSPNAT00000022546.2">
    <property type="protein sequence ID" value="ENSPNAP00000032517.1"/>
    <property type="gene ID" value="ENSPNAG00000020492.2"/>
</dbReference>
<evidence type="ECO:0000256" key="1">
    <source>
        <dbReference type="ARBA" id="ARBA00004613"/>
    </source>
</evidence>
<dbReference type="Pfam" id="PF00048">
    <property type="entry name" value="IL8"/>
    <property type="match status" value="1"/>
</dbReference>
<dbReference type="GO" id="GO:0006955">
    <property type="term" value="P:immune response"/>
    <property type="evidence" value="ECO:0007669"/>
    <property type="project" value="InterPro"/>
</dbReference>
<evidence type="ECO:0000313" key="10">
    <source>
        <dbReference type="Proteomes" id="UP001501920"/>
    </source>
</evidence>
<dbReference type="InterPro" id="IPR039809">
    <property type="entry name" value="Chemokine_b/g/d"/>
</dbReference>
<dbReference type="GO" id="GO:0008009">
    <property type="term" value="F:chemokine activity"/>
    <property type="evidence" value="ECO:0007669"/>
    <property type="project" value="InterPro"/>
</dbReference>
<protein>
    <recommendedName>
        <fullName evidence="8">Chemokine interleukin-8-like domain-containing protein</fullName>
    </recommendedName>
</protein>
<dbReference type="InterPro" id="IPR036048">
    <property type="entry name" value="Interleukin_8-like_sf"/>
</dbReference>
<evidence type="ECO:0000256" key="4">
    <source>
        <dbReference type="ARBA" id="ARBA00022525"/>
    </source>
</evidence>
<dbReference type="OrthoDB" id="9909116at2759"/>
<dbReference type="GO" id="GO:0005615">
    <property type="term" value="C:extracellular space"/>
    <property type="evidence" value="ECO:0007669"/>
    <property type="project" value="UniProtKB-KW"/>
</dbReference>
<dbReference type="InterPro" id="IPR001811">
    <property type="entry name" value="Chemokine_IL8-like_dom"/>
</dbReference>
<reference evidence="9" key="2">
    <citation type="submission" date="2025-08" db="UniProtKB">
        <authorList>
            <consortium name="Ensembl"/>
        </authorList>
    </citation>
    <scope>IDENTIFICATION</scope>
</reference>
<dbReference type="SMART" id="SM00199">
    <property type="entry name" value="SCY"/>
    <property type="match status" value="1"/>
</dbReference>
<name>A0A3B4E7C6_PYGNA</name>
<keyword evidence="5 7" id="KW-0732">Signal</keyword>
<dbReference type="GO" id="GO:0006954">
    <property type="term" value="P:inflammatory response"/>
    <property type="evidence" value="ECO:0007669"/>
    <property type="project" value="UniProtKB-KW"/>
</dbReference>
<reference evidence="9" key="3">
    <citation type="submission" date="2025-09" db="UniProtKB">
        <authorList>
            <consortium name="Ensembl"/>
        </authorList>
    </citation>
    <scope>IDENTIFICATION</scope>
</reference>
<evidence type="ECO:0000256" key="3">
    <source>
        <dbReference type="ARBA" id="ARBA00022514"/>
    </source>
</evidence>
<reference evidence="9 10" key="1">
    <citation type="submission" date="2020-10" db="EMBL/GenBank/DDBJ databases">
        <title>Pygocentrus nattereri (red-bellied piranha) genome, fPygNat1, primary haplotype.</title>
        <authorList>
            <person name="Myers G."/>
            <person name="Meyer A."/>
            <person name="Karagic N."/>
            <person name="Pippel M."/>
            <person name="Winkler S."/>
            <person name="Tracey A."/>
            <person name="Wood J."/>
            <person name="Formenti G."/>
            <person name="Howe K."/>
            <person name="Fedrigo O."/>
            <person name="Jarvis E.D."/>
        </authorList>
    </citation>
    <scope>NUCLEOTIDE SEQUENCE [LARGE SCALE GENOMIC DNA]</scope>
</reference>
<feature type="signal peptide" evidence="7">
    <location>
        <begin position="1"/>
        <end position="21"/>
    </location>
</feature>
<dbReference type="SUPFAM" id="SSF54117">
    <property type="entry name" value="Interleukin 8-like chemokines"/>
    <property type="match status" value="1"/>
</dbReference>
<dbReference type="GeneTree" id="ENSGT01030000234821"/>
<dbReference type="PANTHER" id="PTHR12015">
    <property type="entry name" value="SMALL INDUCIBLE CYTOKINE A"/>
    <property type="match status" value="1"/>
</dbReference>
<evidence type="ECO:0000256" key="6">
    <source>
        <dbReference type="ARBA" id="ARBA00023198"/>
    </source>
</evidence>
<evidence type="ECO:0000313" key="9">
    <source>
        <dbReference type="Ensembl" id="ENSPNAP00000032517.1"/>
    </source>
</evidence>
<dbReference type="OMA" id="DEAMDCC"/>
<feature type="domain" description="Chemokine interleukin-8-like" evidence="8">
    <location>
        <begin position="26"/>
        <end position="90"/>
    </location>
</feature>
<dbReference type="PANTHER" id="PTHR12015:SF111">
    <property type="entry name" value="C-C MOTIF CHEMOKINE 17"/>
    <property type="match status" value="1"/>
</dbReference>
<organism evidence="9 10">
    <name type="scientific">Pygocentrus nattereri</name>
    <name type="common">Red-bellied piranha</name>
    <dbReference type="NCBI Taxonomy" id="42514"/>
    <lineage>
        <taxon>Eukaryota</taxon>
        <taxon>Metazoa</taxon>
        <taxon>Chordata</taxon>
        <taxon>Craniata</taxon>
        <taxon>Vertebrata</taxon>
        <taxon>Euteleostomi</taxon>
        <taxon>Actinopterygii</taxon>
        <taxon>Neopterygii</taxon>
        <taxon>Teleostei</taxon>
        <taxon>Ostariophysi</taxon>
        <taxon>Characiformes</taxon>
        <taxon>Characoidei</taxon>
        <taxon>Pygocentrus</taxon>
    </lineage>
</organism>
<sequence length="102" mass="11304">MSTAAAALLLFTAVFWGKTEAFSDDALDCCLSTSGQLVPRHIVVSYMVQSQDTGCSLSATVFITRKGKRLCSPPPEHKAYPWVAKLIAHLEKLQEKQHNKRQ</sequence>
<evidence type="ECO:0000259" key="8">
    <source>
        <dbReference type="SMART" id="SM00199"/>
    </source>
</evidence>
<feature type="chain" id="PRO_5017409275" description="Chemokine interleukin-8-like domain-containing protein" evidence="7">
    <location>
        <begin position="22"/>
        <end position="102"/>
    </location>
</feature>
<evidence type="ECO:0000256" key="7">
    <source>
        <dbReference type="SAM" id="SignalP"/>
    </source>
</evidence>
<keyword evidence="10" id="KW-1185">Reference proteome</keyword>
<keyword evidence="2" id="KW-0145">Chemotaxis</keyword>
<keyword evidence="4" id="KW-0964">Secreted</keyword>
<comment type="subcellular location">
    <subcellularLocation>
        <location evidence="1">Secreted</location>
    </subcellularLocation>
</comment>
<keyword evidence="3" id="KW-0202">Cytokine</keyword>
<evidence type="ECO:0000256" key="2">
    <source>
        <dbReference type="ARBA" id="ARBA00022500"/>
    </source>
</evidence>
<proteinExistence type="predicted"/>
<accession>A0A3B4E7C6</accession>
<evidence type="ECO:0000256" key="5">
    <source>
        <dbReference type="ARBA" id="ARBA00022729"/>
    </source>
</evidence>
<dbReference type="GeneID" id="108431692"/>
<dbReference type="Proteomes" id="UP001501920">
    <property type="component" value="Chromosome 20"/>
</dbReference>
<dbReference type="RefSeq" id="XP_017560503.1">
    <property type="nucleotide sequence ID" value="XM_017705014.2"/>
</dbReference>